<feature type="domain" description="YgjP-like metallopeptidase" evidence="1">
    <location>
        <begin position="38"/>
        <end position="245"/>
    </location>
</feature>
<comment type="caution">
    <text evidence="2">The sequence shown here is derived from an EMBL/GenBank/DDBJ whole genome shotgun (WGS) entry which is preliminary data.</text>
</comment>
<dbReference type="AlphaFoldDB" id="A0A7U8C447"/>
<organism evidence="2 3">
    <name type="scientific">Neptuniibacter caesariensis</name>
    <dbReference type="NCBI Taxonomy" id="207954"/>
    <lineage>
        <taxon>Bacteria</taxon>
        <taxon>Pseudomonadati</taxon>
        <taxon>Pseudomonadota</taxon>
        <taxon>Gammaproteobacteria</taxon>
        <taxon>Oceanospirillales</taxon>
        <taxon>Oceanospirillaceae</taxon>
        <taxon>Neptuniibacter</taxon>
    </lineage>
</organism>
<protein>
    <recommendedName>
        <fullName evidence="1">YgjP-like metallopeptidase domain-containing protein</fullName>
    </recommendedName>
</protein>
<sequence length="252" mass="29594">MAFHQGMIVSSLALANIKHLKMNAPLDNYTVVRSSKRKTAVIQVRHEGVVVRVPSGVSDQWVSQWLNSKKAWIENQLSHLKKGAEDHSIRLENGGCIPFNGRELRITWYYGQKQDAYLEQNELIVVLSKRSPKPEVDQVKALLKKWYREQAEQYISARVQVWQARMELSPNSIQVRDYKRRWGSCNAMGDLSFNWRLIFGETELIDYVVIHELAHIKHLNHSRSFWLLVESFCSDWRSKRKALHQRVSWILW</sequence>
<evidence type="ECO:0000313" key="2">
    <source>
        <dbReference type="EMBL" id="EAR60436.1"/>
    </source>
</evidence>
<dbReference type="PANTHER" id="PTHR30399:SF1">
    <property type="entry name" value="UTP PYROPHOSPHATASE"/>
    <property type="match status" value="1"/>
</dbReference>
<dbReference type="EMBL" id="AAOW01000017">
    <property type="protein sequence ID" value="EAR60436.1"/>
    <property type="molecule type" value="Genomic_DNA"/>
</dbReference>
<reference evidence="2 3" key="1">
    <citation type="submission" date="2006-02" db="EMBL/GenBank/DDBJ databases">
        <authorList>
            <person name="Pinhassi J."/>
            <person name="Pedros-Alio C."/>
            <person name="Ferriera S."/>
            <person name="Johnson J."/>
            <person name="Kravitz S."/>
            <person name="Halpern A."/>
            <person name="Remington K."/>
            <person name="Beeson K."/>
            <person name="Tran B."/>
            <person name="Rogers Y.-H."/>
            <person name="Friedman R."/>
            <person name="Venter J.C."/>
        </authorList>
    </citation>
    <scope>NUCLEOTIDE SEQUENCE [LARGE SCALE GENOMIC DNA]</scope>
    <source>
        <strain evidence="2 3">MED92</strain>
    </source>
</reference>
<dbReference type="Gene3D" id="3.30.2010.10">
    <property type="entry name" value="Metalloproteases ('zincins'), catalytic domain"/>
    <property type="match status" value="1"/>
</dbReference>
<dbReference type="Proteomes" id="UP000002171">
    <property type="component" value="Unassembled WGS sequence"/>
</dbReference>
<evidence type="ECO:0000259" key="1">
    <source>
        <dbReference type="Pfam" id="PF01863"/>
    </source>
</evidence>
<dbReference type="Pfam" id="PF01863">
    <property type="entry name" value="YgjP-like"/>
    <property type="match status" value="1"/>
</dbReference>
<dbReference type="CDD" id="cd07344">
    <property type="entry name" value="M48_yhfN_like"/>
    <property type="match status" value="1"/>
</dbReference>
<keyword evidence="3" id="KW-1185">Reference proteome</keyword>
<dbReference type="InterPro" id="IPR002725">
    <property type="entry name" value="YgjP-like_metallopeptidase"/>
</dbReference>
<dbReference type="InterPro" id="IPR053136">
    <property type="entry name" value="UTP_pyrophosphatase-like"/>
</dbReference>
<name>A0A7U8C447_NEPCE</name>
<evidence type="ECO:0000313" key="3">
    <source>
        <dbReference type="Proteomes" id="UP000002171"/>
    </source>
</evidence>
<gene>
    <name evidence="2" type="ORF">MED92_08906</name>
</gene>
<accession>A0A7U8C447</accession>
<dbReference type="PANTHER" id="PTHR30399">
    <property type="entry name" value="UNCHARACTERIZED PROTEIN YGJP"/>
    <property type="match status" value="1"/>
</dbReference>
<proteinExistence type="predicted"/>